<accession>A0A1S5R163</accession>
<sequence length="108" mass="12390">MKLSEILAGAIEVYAAHEGLFMCHIVTGVYKETFPYAHFEHTGDGEALKRLINAKLNYHATLDIYLSAKDKDYPGFIDEKIDWGHPDCLNYRVDWYRALVVELQAQGR</sequence>
<evidence type="ECO:0000313" key="2">
    <source>
        <dbReference type="Proteomes" id="UP000223738"/>
    </source>
</evidence>
<proteinExistence type="predicted"/>
<gene>
    <name evidence="1" type="ORF">PMW_28</name>
</gene>
<evidence type="ECO:0000313" key="1">
    <source>
        <dbReference type="EMBL" id="ANA49153.1"/>
    </source>
</evidence>
<dbReference type="EMBL" id="KU862660">
    <property type="protein sequence ID" value="ANA49153.1"/>
    <property type="molecule type" value="Genomic_DNA"/>
</dbReference>
<protein>
    <submittedName>
        <fullName evidence="1">Uncharacterized protein</fullName>
    </submittedName>
</protein>
<organism evidence="1 2">
    <name type="scientific">Pseudomonas phage phiPMW</name>
    <dbReference type="NCBI Taxonomy" id="1815582"/>
    <lineage>
        <taxon>Viruses</taxon>
        <taxon>Duplodnaviria</taxon>
        <taxon>Heunggongvirae</taxon>
        <taxon>Uroviricota</taxon>
        <taxon>Caudoviricetes</taxon>
        <taxon>Plaisancevirus</taxon>
        <taxon>Plaisancevirus PMW</taxon>
    </lineage>
</organism>
<keyword evidence="2" id="KW-1185">Reference proteome</keyword>
<dbReference type="Proteomes" id="UP000223738">
    <property type="component" value="Segment"/>
</dbReference>
<name>A0A1S5R163_9CAUD</name>
<reference evidence="1 2" key="1">
    <citation type="submission" date="2016-03" db="EMBL/GenBank/DDBJ databases">
        <title>Characterization of pf16 and phiPMW: Two novel phages infecting Pseudomonas putida PpG1.</title>
        <authorList>
            <person name="Magill D.J."/>
            <person name="Krylov V.N."/>
            <person name="Allen C.C.R."/>
            <person name="McGrath J.W."/>
            <person name="Quinn J.P."/>
            <person name="Kulakov L.A."/>
        </authorList>
    </citation>
    <scope>NUCLEOTIDE SEQUENCE [LARGE SCALE GENOMIC DNA]</scope>
</reference>